<protein>
    <recommendedName>
        <fullName evidence="2">Male-enhanced antigen 1</fullName>
    </recommendedName>
</protein>
<feature type="region of interest" description="Disordered" evidence="7">
    <location>
        <begin position="1"/>
        <end position="91"/>
    </location>
</feature>
<keyword evidence="5" id="KW-0221">Differentiation</keyword>
<dbReference type="EMBL" id="VCGU01000458">
    <property type="protein sequence ID" value="TRY64255.1"/>
    <property type="molecule type" value="Genomic_DNA"/>
</dbReference>
<feature type="compositionally biased region" description="Acidic residues" evidence="7">
    <location>
        <begin position="65"/>
        <end position="74"/>
    </location>
</feature>
<proteinExistence type="predicted"/>
<comment type="function">
    <text evidence="1">May play an important role in spermatogenesis and/or testis development.</text>
</comment>
<dbReference type="Proteomes" id="UP000318571">
    <property type="component" value="Chromosome 10"/>
</dbReference>
<evidence type="ECO:0000256" key="7">
    <source>
        <dbReference type="SAM" id="MobiDB-lite"/>
    </source>
</evidence>
<evidence type="ECO:0000256" key="3">
    <source>
        <dbReference type="ARBA" id="ARBA00022473"/>
    </source>
</evidence>
<keyword evidence="6" id="KW-0744">Spermatogenesis</keyword>
<sequence length="172" mass="19080">MSPHNDPGRDSPAPPLSPPQADHLETLDPDEDSDLSETEDERPHHDGYRLLPQDAPGSTALIEESQSDEDENNDADIAQYLNAQGQAPEPVNPEVRALNVASMRAQHVEEVRARDRLFQSENAVPDIPLDTAKVECIKLAMSQMSLPTPPWAQGMSDEQWQALVDRKLHPTH</sequence>
<name>A0A553NFS5_TIGCA</name>
<reference evidence="8 9" key="1">
    <citation type="journal article" date="2018" name="Nat. Ecol. Evol.">
        <title>Genomic signatures of mitonuclear coevolution across populations of Tigriopus californicus.</title>
        <authorList>
            <person name="Barreto F.S."/>
            <person name="Watson E.T."/>
            <person name="Lima T.G."/>
            <person name="Willett C.S."/>
            <person name="Edmands S."/>
            <person name="Li W."/>
            <person name="Burton R.S."/>
        </authorList>
    </citation>
    <scope>NUCLEOTIDE SEQUENCE [LARGE SCALE GENOMIC DNA]</scope>
    <source>
        <strain evidence="8 9">San Diego</strain>
    </source>
</reference>
<evidence type="ECO:0000256" key="2">
    <source>
        <dbReference type="ARBA" id="ARBA00022245"/>
    </source>
</evidence>
<dbReference type="AlphaFoldDB" id="A0A553NFS5"/>
<evidence type="ECO:0000256" key="4">
    <source>
        <dbReference type="ARBA" id="ARBA00022553"/>
    </source>
</evidence>
<evidence type="ECO:0000256" key="6">
    <source>
        <dbReference type="ARBA" id="ARBA00022871"/>
    </source>
</evidence>
<keyword evidence="4" id="KW-0597">Phosphoprotein</keyword>
<organism evidence="8 9">
    <name type="scientific">Tigriopus californicus</name>
    <name type="common">Marine copepod</name>
    <dbReference type="NCBI Taxonomy" id="6832"/>
    <lineage>
        <taxon>Eukaryota</taxon>
        <taxon>Metazoa</taxon>
        <taxon>Ecdysozoa</taxon>
        <taxon>Arthropoda</taxon>
        <taxon>Crustacea</taxon>
        <taxon>Multicrustacea</taxon>
        <taxon>Hexanauplia</taxon>
        <taxon>Copepoda</taxon>
        <taxon>Harpacticoida</taxon>
        <taxon>Harpacticidae</taxon>
        <taxon>Tigriopus</taxon>
    </lineage>
</organism>
<evidence type="ECO:0000313" key="8">
    <source>
        <dbReference type="EMBL" id="TRY64255.1"/>
    </source>
</evidence>
<dbReference type="GO" id="GO:0030154">
    <property type="term" value="P:cell differentiation"/>
    <property type="evidence" value="ECO:0007669"/>
    <property type="project" value="UniProtKB-KW"/>
</dbReference>
<gene>
    <name evidence="8" type="ORF">TCAL_16623</name>
</gene>
<dbReference type="PANTHER" id="PTHR17005">
    <property type="entry name" value="MALE-ENHANCED ANTIGEN-1"/>
    <property type="match status" value="1"/>
</dbReference>
<evidence type="ECO:0000256" key="1">
    <source>
        <dbReference type="ARBA" id="ARBA00002540"/>
    </source>
</evidence>
<evidence type="ECO:0000313" key="9">
    <source>
        <dbReference type="Proteomes" id="UP000318571"/>
    </source>
</evidence>
<keyword evidence="9" id="KW-1185">Reference proteome</keyword>
<keyword evidence="3" id="KW-0217">Developmental protein</keyword>
<dbReference type="OrthoDB" id="5593200at2759"/>
<dbReference type="GO" id="GO:0007283">
    <property type="term" value="P:spermatogenesis"/>
    <property type="evidence" value="ECO:0007669"/>
    <property type="project" value="UniProtKB-KW"/>
</dbReference>
<evidence type="ECO:0000256" key="5">
    <source>
        <dbReference type="ARBA" id="ARBA00022782"/>
    </source>
</evidence>
<dbReference type="Pfam" id="PF06910">
    <property type="entry name" value="MEA1"/>
    <property type="match status" value="1"/>
</dbReference>
<comment type="caution">
    <text evidence="8">The sequence shown here is derived from an EMBL/GenBank/DDBJ whole genome shotgun (WGS) entry which is preliminary data.</text>
</comment>
<dbReference type="InterPro" id="IPR009685">
    <property type="entry name" value="MEA1"/>
</dbReference>
<accession>A0A553NFS5</accession>
<feature type="compositionally biased region" description="Acidic residues" evidence="7">
    <location>
        <begin position="27"/>
        <end position="40"/>
    </location>
</feature>